<dbReference type="AlphaFoldDB" id="A0A1Y1LS93"/>
<dbReference type="OrthoDB" id="635273at2759"/>
<dbReference type="KEGG" id="ppyr:116177964"/>
<accession>A0A1Y1LS93</accession>
<keyword evidence="2" id="KW-0677">Repeat</keyword>
<keyword evidence="3" id="KW-0472">Membrane</keyword>
<keyword evidence="1" id="KW-0433">Leucine-rich repeat</keyword>
<dbReference type="Pfam" id="PF13516">
    <property type="entry name" value="LRR_6"/>
    <property type="match status" value="1"/>
</dbReference>
<dbReference type="RefSeq" id="XP_031353024.1">
    <property type="nucleotide sequence ID" value="XM_031497164.1"/>
</dbReference>
<keyword evidence="3" id="KW-1133">Transmembrane helix</keyword>
<evidence type="ECO:0000256" key="4">
    <source>
        <dbReference type="SAM" id="SignalP"/>
    </source>
</evidence>
<feature type="chain" id="PRO_5013073113" description="LRRCT domain-containing protein" evidence="4">
    <location>
        <begin position="18"/>
        <end position="461"/>
    </location>
</feature>
<evidence type="ECO:0000313" key="5">
    <source>
        <dbReference type="EMBL" id="JAV74446.1"/>
    </source>
</evidence>
<name>A0A1Y1LS93_PHOPY</name>
<evidence type="ECO:0000256" key="3">
    <source>
        <dbReference type="SAM" id="Phobius"/>
    </source>
</evidence>
<keyword evidence="4" id="KW-0732">Signal</keyword>
<dbReference type="PRINTS" id="PR00019">
    <property type="entry name" value="LEURICHRPT"/>
</dbReference>
<dbReference type="PROSITE" id="PS51450">
    <property type="entry name" value="LRR"/>
    <property type="match status" value="1"/>
</dbReference>
<evidence type="ECO:0008006" key="6">
    <source>
        <dbReference type="Google" id="ProtNLM"/>
    </source>
</evidence>
<dbReference type="InterPro" id="IPR032675">
    <property type="entry name" value="LRR_dom_sf"/>
</dbReference>
<feature type="transmembrane region" description="Helical" evidence="3">
    <location>
        <begin position="414"/>
        <end position="434"/>
    </location>
</feature>
<reference evidence="5" key="1">
    <citation type="journal article" date="2016" name="Sci. Rep.">
        <title>Molecular characterization of firefly nuptial gifts: a multi-omics approach sheds light on postcopulatory sexual selection.</title>
        <authorList>
            <person name="Al-Wathiqui N."/>
            <person name="Fallon T.R."/>
            <person name="South A."/>
            <person name="Weng J.K."/>
            <person name="Lewis S.M."/>
        </authorList>
    </citation>
    <scope>NUCLEOTIDE SEQUENCE</scope>
</reference>
<protein>
    <recommendedName>
        <fullName evidence="6">LRRCT domain-containing protein</fullName>
    </recommendedName>
</protein>
<dbReference type="InterPro" id="IPR050333">
    <property type="entry name" value="SLRP"/>
</dbReference>
<proteinExistence type="predicted"/>
<dbReference type="PANTHER" id="PTHR45712:SF22">
    <property type="entry name" value="INSULIN-LIKE GROWTH FACTOR-BINDING PROTEIN COMPLEX ACID LABILE SUBUNIT"/>
    <property type="match status" value="1"/>
</dbReference>
<dbReference type="InterPro" id="IPR001611">
    <property type="entry name" value="Leu-rich_rpt"/>
</dbReference>
<dbReference type="InterPro" id="IPR003591">
    <property type="entry name" value="Leu-rich_rpt_typical-subtyp"/>
</dbReference>
<dbReference type="Pfam" id="PF13855">
    <property type="entry name" value="LRR_8"/>
    <property type="match status" value="2"/>
</dbReference>
<dbReference type="EMBL" id="GEZM01052547">
    <property type="protein sequence ID" value="JAV74446.1"/>
    <property type="molecule type" value="Transcribed_RNA"/>
</dbReference>
<evidence type="ECO:0000256" key="1">
    <source>
        <dbReference type="ARBA" id="ARBA00022614"/>
    </source>
</evidence>
<organism evidence="5">
    <name type="scientific">Photinus pyralis</name>
    <name type="common">Common eastern firefly</name>
    <name type="synonym">Lampyris pyralis</name>
    <dbReference type="NCBI Taxonomy" id="7054"/>
    <lineage>
        <taxon>Eukaryota</taxon>
        <taxon>Metazoa</taxon>
        <taxon>Ecdysozoa</taxon>
        <taxon>Arthropoda</taxon>
        <taxon>Hexapoda</taxon>
        <taxon>Insecta</taxon>
        <taxon>Pterygota</taxon>
        <taxon>Neoptera</taxon>
        <taxon>Endopterygota</taxon>
        <taxon>Coleoptera</taxon>
        <taxon>Polyphaga</taxon>
        <taxon>Elateriformia</taxon>
        <taxon>Elateroidea</taxon>
        <taxon>Lampyridae</taxon>
        <taxon>Lampyrinae</taxon>
        <taxon>Photinus</taxon>
    </lineage>
</organism>
<dbReference type="GeneID" id="116177964"/>
<dbReference type="PANTHER" id="PTHR45712">
    <property type="entry name" value="AGAP008170-PA"/>
    <property type="match status" value="1"/>
</dbReference>
<dbReference type="SMART" id="SM00369">
    <property type="entry name" value="LRR_TYP"/>
    <property type="match status" value="7"/>
</dbReference>
<sequence length="461" mass="52687">MKQIFLSLSLLVAFARPDRIYENSTELCSKKCACNLSQNNETLYINCEGRGITHTLANWPKHPSSLQATFRNSTITTLDPMPGSDAKEIRLIYSNCKIKYLASGLLENAMNVKYLDLSYNEIEREQLSANVFKGPYNNTVYEPILLEYLDLSYNRLHSLSKNVFIHTPNLKYLNFEGNRLRVMDHVTCLALAKLTQLQDFNLANNRLTEIPHDAVRHFPNLTVINLSHNELDFVPESLGYVAKSLQILNISDNPIIEFEIHTFEGQQNILKIFADNLGELSLIRPRAFTPLRHLEVFKLSHCSKLSEIDEEAFFNVTTLEEVYLNGNNLKTLPTTLLPWDTLRVLNIEDNNFECDCNLYNLTVNFPKIAHMVSCIEPSSQLSVELVTLTNSTCAKTNKRILGALVYGRVRVMRITLTTLIILFILVGTFAMWLAHTKYKMYKRTSGYPFPVVYSPISSNRL</sequence>
<feature type="signal peptide" evidence="4">
    <location>
        <begin position="1"/>
        <end position="17"/>
    </location>
</feature>
<dbReference type="Gene3D" id="3.80.10.10">
    <property type="entry name" value="Ribonuclease Inhibitor"/>
    <property type="match status" value="2"/>
</dbReference>
<dbReference type="SUPFAM" id="SSF52058">
    <property type="entry name" value="L domain-like"/>
    <property type="match status" value="1"/>
</dbReference>
<keyword evidence="3" id="KW-0812">Transmembrane</keyword>
<evidence type="ECO:0000256" key="2">
    <source>
        <dbReference type="ARBA" id="ARBA00022737"/>
    </source>
</evidence>